<dbReference type="InterPro" id="IPR026645">
    <property type="entry name" value="Dermatopontin"/>
</dbReference>
<proteinExistence type="inferred from homology"/>
<dbReference type="AlphaFoldDB" id="A0AA35TZD0"/>
<keyword evidence="6" id="KW-1185">Reference proteome</keyword>
<comment type="similarity">
    <text evidence="2">Belongs to the dermatopontin family.</text>
</comment>
<dbReference type="EMBL" id="CASHTH010004419">
    <property type="protein sequence ID" value="CAI8057059.1"/>
    <property type="molecule type" value="Genomic_DNA"/>
</dbReference>
<evidence type="ECO:0000256" key="1">
    <source>
        <dbReference type="ARBA" id="ARBA00004613"/>
    </source>
</evidence>
<reference evidence="5" key="1">
    <citation type="submission" date="2023-03" db="EMBL/GenBank/DDBJ databases">
        <authorList>
            <person name="Steffen K."/>
            <person name="Cardenas P."/>
        </authorList>
    </citation>
    <scope>NUCLEOTIDE SEQUENCE</scope>
</reference>
<organism evidence="5 6">
    <name type="scientific">Geodia barretti</name>
    <name type="common">Barrett's horny sponge</name>
    <dbReference type="NCBI Taxonomy" id="519541"/>
    <lineage>
        <taxon>Eukaryota</taxon>
        <taxon>Metazoa</taxon>
        <taxon>Porifera</taxon>
        <taxon>Demospongiae</taxon>
        <taxon>Heteroscleromorpha</taxon>
        <taxon>Tetractinellida</taxon>
        <taxon>Astrophorina</taxon>
        <taxon>Geodiidae</taxon>
        <taxon>Geodia</taxon>
    </lineage>
</organism>
<dbReference type="GO" id="GO:0005576">
    <property type="term" value="C:extracellular region"/>
    <property type="evidence" value="ECO:0007669"/>
    <property type="project" value="UniProtKB-SubCell"/>
</dbReference>
<comment type="caution">
    <text evidence="5">The sequence shown here is derived from an EMBL/GenBank/DDBJ whole genome shotgun (WGS) entry which is preliminary data.</text>
</comment>
<gene>
    <name evidence="5" type="ORF">GBAR_LOCUS31077</name>
</gene>
<evidence type="ECO:0000256" key="2">
    <source>
        <dbReference type="ARBA" id="ARBA00008712"/>
    </source>
</evidence>
<sequence length="93" mass="11260">MPITINYLRWDVKCCKLDQWCQRDCFITDYINGFGLDLYYFQPEEYRKSANVFVGFFSDFDSTEEDRRWRLMVCKFSLCDYGVIIDDKSPDIF</sequence>
<dbReference type="Pfam" id="PF14704">
    <property type="entry name" value="DERM"/>
    <property type="match status" value="1"/>
</dbReference>
<protein>
    <submittedName>
        <fullName evidence="5">Hemagglutinin/amebocyte aggregation factor</fullName>
    </submittedName>
</protein>
<evidence type="ECO:0000256" key="4">
    <source>
        <dbReference type="ARBA" id="ARBA00023157"/>
    </source>
</evidence>
<name>A0AA35TZD0_GEOBA</name>
<evidence type="ECO:0000313" key="6">
    <source>
        <dbReference type="Proteomes" id="UP001174909"/>
    </source>
</evidence>
<keyword evidence="3" id="KW-0964">Secreted</keyword>
<comment type="subcellular location">
    <subcellularLocation>
        <location evidence="1">Secreted</location>
    </subcellularLocation>
</comment>
<keyword evidence="4" id="KW-1015">Disulfide bond</keyword>
<accession>A0AA35TZD0</accession>
<evidence type="ECO:0000313" key="5">
    <source>
        <dbReference type="EMBL" id="CAI8057059.1"/>
    </source>
</evidence>
<evidence type="ECO:0000256" key="3">
    <source>
        <dbReference type="ARBA" id="ARBA00022525"/>
    </source>
</evidence>
<dbReference type="Proteomes" id="UP001174909">
    <property type="component" value="Unassembled WGS sequence"/>
</dbReference>